<keyword evidence="2" id="KW-1185">Reference proteome</keyword>
<evidence type="ECO:0000313" key="1">
    <source>
        <dbReference type="EMBL" id="SES24433.1"/>
    </source>
</evidence>
<dbReference type="Proteomes" id="UP000198885">
    <property type="component" value="Unassembled WGS sequence"/>
</dbReference>
<evidence type="ECO:0000313" key="2">
    <source>
        <dbReference type="Proteomes" id="UP000198885"/>
    </source>
</evidence>
<dbReference type="RefSeq" id="WP_092694626.1">
    <property type="nucleotide sequence ID" value="NZ_CBDDGO010000004.1"/>
</dbReference>
<dbReference type="Gene3D" id="3.20.170.20">
    <property type="entry name" value="Protein of unknown function DUF952"/>
    <property type="match status" value="1"/>
</dbReference>
<dbReference type="PANTHER" id="PTHR34129">
    <property type="entry name" value="BLR1139 PROTEIN"/>
    <property type="match status" value="1"/>
</dbReference>
<protein>
    <submittedName>
        <fullName evidence="1">Uncharacterized conserved protein, DUF952 family</fullName>
    </submittedName>
</protein>
<dbReference type="OrthoDB" id="9799937at2"/>
<accession>A0A1H9VT22</accession>
<dbReference type="Pfam" id="PF06108">
    <property type="entry name" value="DUF952"/>
    <property type="match status" value="1"/>
</dbReference>
<organism evidence="1 2">
    <name type="scientific">Tranquillimonas rosea</name>
    <dbReference type="NCBI Taxonomy" id="641238"/>
    <lineage>
        <taxon>Bacteria</taxon>
        <taxon>Pseudomonadati</taxon>
        <taxon>Pseudomonadota</taxon>
        <taxon>Alphaproteobacteria</taxon>
        <taxon>Rhodobacterales</taxon>
        <taxon>Roseobacteraceae</taxon>
        <taxon>Tranquillimonas</taxon>
    </lineage>
</organism>
<sequence>MLIYKIFRAPEWATLQSDGETAGAPIDVTDGFVHFSTAAQTAETLEKHFAGEDGLILLAVETDDLGDALEWEESRGGQLFPHLYRKLRMSDVAWHTPIALEGGKHILPGDMK</sequence>
<dbReference type="STRING" id="641238.SAMN04490244_10850"/>
<gene>
    <name evidence="1" type="ORF">SAMN04490244_10850</name>
</gene>
<proteinExistence type="predicted"/>
<reference evidence="1 2" key="1">
    <citation type="submission" date="2016-10" db="EMBL/GenBank/DDBJ databases">
        <authorList>
            <person name="de Groot N.N."/>
        </authorList>
    </citation>
    <scope>NUCLEOTIDE SEQUENCE [LARGE SCALE GENOMIC DNA]</scope>
    <source>
        <strain evidence="1 2">DSM 23042</strain>
    </source>
</reference>
<dbReference type="EMBL" id="FOGU01000008">
    <property type="protein sequence ID" value="SES24433.1"/>
    <property type="molecule type" value="Genomic_DNA"/>
</dbReference>
<dbReference type="SUPFAM" id="SSF56399">
    <property type="entry name" value="ADP-ribosylation"/>
    <property type="match status" value="1"/>
</dbReference>
<dbReference type="AlphaFoldDB" id="A0A1H9VT22"/>
<name>A0A1H9VT22_9RHOB</name>
<dbReference type="PANTHER" id="PTHR34129:SF1">
    <property type="entry name" value="DUF952 DOMAIN-CONTAINING PROTEIN"/>
    <property type="match status" value="1"/>
</dbReference>
<dbReference type="InterPro" id="IPR009297">
    <property type="entry name" value="DUF952"/>
</dbReference>